<dbReference type="Proteomes" id="UP000243065">
    <property type="component" value="Unassembled WGS sequence"/>
</dbReference>
<proteinExistence type="predicted"/>
<accession>A0A656D5D1</accession>
<sequence>MKLKIFLFFTLFALMNFFSLGQNPLKSQGINKATLENISDEPGIPICATIFLNDEIAKQAVENTKIYNPEVYALMQKAMLEKTLPLKTADTVGTRRNFFVLNLMTNQFDNIVAELRAIGNLTQVWVDTVELYNQHVTQVEVNAILNALENQTPPTSRNPNLGIVALDHQYFGNPPNKDGDGKTDFLITDIKDGWQPGGSYVAGFFFSRDQTNNQGSNQRDILYIDSYPGIYYNNTRDPQRPLSTLAHEYQHLIHYNYDKNEVTFVNEGLSEVAEYICGYPLRSPSRYFAKTDVPLFDWNDISGDVLADYSRAALFTLYYTEQLGDDVLKLVVQEPGIGTAGLNNVFMSKGTNFTQILTNWFIANYLNDKTVNPRYGYTYQISGKPKEANYHTDPNVNVLNQTVYGYAVDYIAFAYGESLKVTFTTSSSLVNIKAIKLGSSIKQVVDVTPGVQFEVPEFGSTVQIVVFVVINTGSTPATYSYSSQGRQVAFYVETAYDDGIPDRFAGNANFLGFGNNRAGFGWAVKFIPEVNTNQLVSAKILAAFAQEFSGSNIPADAPKDFYFHIWADNNGLPGNDIITPFIYSTNRPSYDGQFLTIDLTPYASQLKNLGTIYIGFIENDTIGTYVGMDSTTKANYTYAFFGPTYPNNPNTWVPMENLSVSSGGTTVPLRGWNMMMRATFAYTDTTKPKLIVGFFQNPIFSERLDVFVASSSKLNKNNLSGTLTQGSNVVNLLFQPVPNSNDKVFVDNNITLTSSGTIEIRVRGTTKYGFIYSDTAYTFNVQFLQSVNGGYIASTDGKMEVEFGKNSLRDNLYVIAFAGNSDVLNTEIERSINTKLSQIYTLSPIGYELNKPATLKIYLDPNKVSSIPLDELTIAYWDGTQWVRLNSVVSNSGDFITAEISKLGHFIVTRKSEVTEVSSPMVDIPQRFELYQNYPNPFNPSTSITFDLPEDAFVTLKIYNIIGQEIRTIVNDFKNAGRYTVVWDGKDNSGKIVPSGIYLYRITAGKFSKTLKMVLSK</sequence>
<gene>
    <name evidence="3" type="ORF">JGI24_00785</name>
</gene>
<evidence type="ECO:0000259" key="2">
    <source>
        <dbReference type="Pfam" id="PF13860"/>
    </source>
</evidence>
<dbReference type="NCBIfam" id="TIGR04183">
    <property type="entry name" value="Por_Secre_tail"/>
    <property type="match status" value="1"/>
</dbReference>
<keyword evidence="4" id="KW-1185">Reference proteome</keyword>
<dbReference type="OrthoDB" id="1495777at2"/>
<dbReference type="InterPro" id="IPR026444">
    <property type="entry name" value="Secre_tail"/>
</dbReference>
<feature type="domain" description="FlgD/Vpr Ig-like" evidence="2">
    <location>
        <begin position="942"/>
        <end position="1004"/>
    </location>
</feature>
<keyword evidence="1" id="KW-0732">Signal</keyword>
<organism evidence="3 4">
    <name type="scientific">Kryptobacter tengchongensis</name>
    <dbReference type="NCBI Taxonomy" id="1643429"/>
    <lineage>
        <taxon>Bacteria</taxon>
        <taxon>Pseudomonadati</taxon>
        <taxon>Candidatus Kryptoniota</taxon>
        <taxon>Candidatus Kryptobacter</taxon>
    </lineage>
</organism>
<evidence type="ECO:0000256" key="1">
    <source>
        <dbReference type="SAM" id="SignalP"/>
    </source>
</evidence>
<name>A0A656D5D1_KRYT1</name>
<dbReference type="InterPro" id="IPR025965">
    <property type="entry name" value="FlgD/Vpr_Ig-like"/>
</dbReference>
<dbReference type="Pfam" id="PF13860">
    <property type="entry name" value="FlgD_ig"/>
    <property type="match status" value="1"/>
</dbReference>
<dbReference type="EMBL" id="CZVU01000028">
    <property type="protein sequence ID" value="CUT00503.1"/>
    <property type="molecule type" value="Genomic_DNA"/>
</dbReference>
<evidence type="ECO:0000313" key="3">
    <source>
        <dbReference type="EMBL" id="CUT00503.1"/>
    </source>
</evidence>
<dbReference type="AlphaFoldDB" id="A0A656D5D1"/>
<reference evidence="3 4" key="1">
    <citation type="submission" date="2015-11" db="EMBL/GenBank/DDBJ databases">
        <authorList>
            <person name="Varghese N."/>
        </authorList>
    </citation>
    <scope>NUCLEOTIDE SEQUENCE [LARGE SCALE GENOMIC DNA]</scope>
    <source>
        <strain evidence="3 4">JGI-24</strain>
    </source>
</reference>
<dbReference type="Gene3D" id="2.60.40.4070">
    <property type="match status" value="1"/>
</dbReference>
<dbReference type="RefSeq" id="WP_081040972.1">
    <property type="nucleotide sequence ID" value="NZ_CZVU01000028.1"/>
</dbReference>
<evidence type="ECO:0000313" key="4">
    <source>
        <dbReference type="Proteomes" id="UP000243065"/>
    </source>
</evidence>
<protein>
    <submittedName>
        <fullName evidence="3">Por secretion system C-terminal sorting domain-containing protein</fullName>
    </submittedName>
</protein>
<feature type="chain" id="PRO_5024999576" evidence="1">
    <location>
        <begin position="22"/>
        <end position="1017"/>
    </location>
</feature>
<feature type="signal peptide" evidence="1">
    <location>
        <begin position="1"/>
        <end position="21"/>
    </location>
</feature>